<reference evidence="2" key="1">
    <citation type="submission" date="2021-03" db="EMBL/GenBank/DDBJ databases">
        <title>Draft genome sequence of rust myrtle Austropuccinia psidii MF-1, a brazilian biotype.</title>
        <authorList>
            <person name="Quecine M.C."/>
            <person name="Pachon D.M.R."/>
            <person name="Bonatelli M.L."/>
            <person name="Correr F.H."/>
            <person name="Franceschini L.M."/>
            <person name="Leite T.F."/>
            <person name="Margarido G.R.A."/>
            <person name="Almeida C.A."/>
            <person name="Ferrarezi J.A."/>
            <person name="Labate C.A."/>
        </authorList>
    </citation>
    <scope>NUCLEOTIDE SEQUENCE</scope>
    <source>
        <strain evidence="2">MF-1</strain>
    </source>
</reference>
<evidence type="ECO:0000313" key="3">
    <source>
        <dbReference type="Proteomes" id="UP000765509"/>
    </source>
</evidence>
<name>A0A9Q3EQ19_9BASI</name>
<comment type="caution">
    <text evidence="2">The sequence shown here is derived from an EMBL/GenBank/DDBJ whole genome shotgun (WGS) entry which is preliminary data.</text>
</comment>
<dbReference type="EMBL" id="AVOT02030026">
    <property type="protein sequence ID" value="MBW0523100.1"/>
    <property type="molecule type" value="Genomic_DNA"/>
</dbReference>
<accession>A0A9Q3EQ19</accession>
<sequence>MIKDRAMVQALDGGYIIPRLEILELYIEQDLEAKVLIQPKEISKPKPPEKETRFEDEFWDEFSKQVKELTHKLKNSPQPEPQPRNEGKESVKEVSNQLKTLLAAVNPPRSNWNNNQEQRLPQINQLYRPRNPLPPFSSSYQP</sequence>
<gene>
    <name evidence="2" type="ORF">O181_062815</name>
</gene>
<feature type="compositionally biased region" description="Basic and acidic residues" evidence="1">
    <location>
        <begin position="83"/>
        <end position="92"/>
    </location>
</feature>
<dbReference type="Proteomes" id="UP000765509">
    <property type="component" value="Unassembled WGS sequence"/>
</dbReference>
<protein>
    <submittedName>
        <fullName evidence="2">Uncharacterized protein</fullName>
    </submittedName>
</protein>
<organism evidence="2 3">
    <name type="scientific">Austropuccinia psidii MF-1</name>
    <dbReference type="NCBI Taxonomy" id="1389203"/>
    <lineage>
        <taxon>Eukaryota</taxon>
        <taxon>Fungi</taxon>
        <taxon>Dikarya</taxon>
        <taxon>Basidiomycota</taxon>
        <taxon>Pucciniomycotina</taxon>
        <taxon>Pucciniomycetes</taxon>
        <taxon>Pucciniales</taxon>
        <taxon>Sphaerophragmiaceae</taxon>
        <taxon>Austropuccinia</taxon>
    </lineage>
</organism>
<keyword evidence="3" id="KW-1185">Reference proteome</keyword>
<evidence type="ECO:0000256" key="1">
    <source>
        <dbReference type="SAM" id="MobiDB-lite"/>
    </source>
</evidence>
<evidence type="ECO:0000313" key="2">
    <source>
        <dbReference type="EMBL" id="MBW0523100.1"/>
    </source>
</evidence>
<proteinExistence type="predicted"/>
<feature type="compositionally biased region" description="Polar residues" evidence="1">
    <location>
        <begin position="108"/>
        <end position="125"/>
    </location>
</feature>
<feature type="region of interest" description="Disordered" evidence="1">
    <location>
        <begin position="69"/>
        <end position="142"/>
    </location>
</feature>
<dbReference type="AlphaFoldDB" id="A0A9Q3EQ19"/>